<keyword evidence="3" id="KW-1185">Reference proteome</keyword>
<keyword evidence="1" id="KW-0732">Signal</keyword>
<gene>
    <name evidence="2" type="ORF">ACHHYP_06118</name>
</gene>
<evidence type="ECO:0000313" key="3">
    <source>
        <dbReference type="Proteomes" id="UP000243579"/>
    </source>
</evidence>
<dbReference type="PANTHER" id="PTHR34859">
    <property type="entry name" value="UNNAMED PRODUCT"/>
    <property type="match status" value="1"/>
</dbReference>
<evidence type="ECO:0000313" key="2">
    <source>
        <dbReference type="EMBL" id="OQR89685.1"/>
    </source>
</evidence>
<sequence length="861" mass="90534">MKLLSLAALVAVTAANTSNSTVATPFSTEWETIVATNATTAPANSAELLQLVDLNIARLIENMQAVAKDGLNDTLRASIQHNMEQANAAALNQIHGSDTMLQDLNTVTKKSKLEAFDPAAGIDIANGVQNAVQNVLSLLDPNPRVCMRLASGRGLGKIVKPKCLDGEESWGALCYPKCKEGYEKVGCCICRKKGCSGVVGVKDIGISCTKPAAYGRGVGYALWHQDKCNQQNPQGCEKHLLMWYPKCKPGYHNFGCCLCTPDCPDGTHDDGAFCRKDHYGRGIGKPRLGCEDGLEKSGLFCYPPCEHNQSGTGPLCWPQCSGETPFKCGFFCTSTSATCASSAVEIAGSATKIALSIVAENYVGAVKETVKAGYKLITMDKCPNRDEVLLGRGPLCGVAATTQDIGTNLQDGIKVADNIVADVKGLLADVQQLKAANGTAKVTQLLAIKDHLQTAVGHGLESVADGKKIIADIQALLDHGGAPEDAEGIVKAVESITSRWLPASPVKPDATSAIHDDAQTIAQIAIDVKNDIALLANDMHLLSQGGPVNATLLLSIKDHVQQAIAHGLNNVKGSEKVIKDIQKIIDNKGIDMKDGVGVVNDIQSALQQVLGSLDPAPKVCMREGVGRGVGKFASNQCKEGEEPYGALCYPKCQEGYEKVGCCICRKKGCSGAVGVKDIGVSCTKPAAYGRGVGYALWNQDKCSAENPQGCEKNGLMWYPKCKAGFHAFGCCICTPDCPAGTHDDGAFCRKDHYGRGVGKSRLGCEAGLEKSGLMCYPPCAEGYKGTGPMCWPKCGGATPFSCGLFCTSSAATCASSAVDVIGGIAKIAISAVNKDSQGAISNGVQTGSKLVVMQHCPKDMK</sequence>
<proteinExistence type="predicted"/>
<dbReference type="AlphaFoldDB" id="A0A1V9YV62"/>
<dbReference type="Proteomes" id="UP000243579">
    <property type="component" value="Unassembled WGS sequence"/>
</dbReference>
<evidence type="ECO:0008006" key="4">
    <source>
        <dbReference type="Google" id="ProtNLM"/>
    </source>
</evidence>
<dbReference type="PANTHER" id="PTHR34859:SF2">
    <property type="entry name" value="LYSM DOMAIN-CONTAINING PROTEIN"/>
    <property type="match status" value="1"/>
</dbReference>
<feature type="signal peptide" evidence="1">
    <location>
        <begin position="1"/>
        <end position="15"/>
    </location>
</feature>
<evidence type="ECO:0000256" key="1">
    <source>
        <dbReference type="SAM" id="SignalP"/>
    </source>
</evidence>
<reference evidence="2 3" key="1">
    <citation type="journal article" date="2014" name="Genome Biol. Evol.">
        <title>The secreted proteins of Achlya hypogyna and Thraustotheca clavata identify the ancestral oomycete secretome and reveal gene acquisitions by horizontal gene transfer.</title>
        <authorList>
            <person name="Misner I."/>
            <person name="Blouin N."/>
            <person name="Leonard G."/>
            <person name="Richards T.A."/>
            <person name="Lane C.E."/>
        </authorList>
    </citation>
    <scope>NUCLEOTIDE SEQUENCE [LARGE SCALE GENOMIC DNA]</scope>
    <source>
        <strain evidence="2 3">ATCC 48635</strain>
    </source>
</reference>
<dbReference type="EMBL" id="JNBR01000758">
    <property type="protein sequence ID" value="OQR89685.1"/>
    <property type="molecule type" value="Genomic_DNA"/>
</dbReference>
<organism evidence="2 3">
    <name type="scientific">Achlya hypogyna</name>
    <name type="common">Oomycete</name>
    <name type="synonym">Protoachlya hypogyna</name>
    <dbReference type="NCBI Taxonomy" id="1202772"/>
    <lineage>
        <taxon>Eukaryota</taxon>
        <taxon>Sar</taxon>
        <taxon>Stramenopiles</taxon>
        <taxon>Oomycota</taxon>
        <taxon>Saprolegniomycetes</taxon>
        <taxon>Saprolegniales</taxon>
        <taxon>Achlyaceae</taxon>
        <taxon>Achlya</taxon>
    </lineage>
</organism>
<dbReference type="OrthoDB" id="67628at2759"/>
<comment type="caution">
    <text evidence="2">The sequence shown here is derived from an EMBL/GenBank/DDBJ whole genome shotgun (WGS) entry which is preliminary data.</text>
</comment>
<name>A0A1V9YV62_ACHHY</name>
<accession>A0A1V9YV62</accession>
<feature type="chain" id="PRO_5012303177" description="Secreted protein" evidence="1">
    <location>
        <begin position="16"/>
        <end position="861"/>
    </location>
</feature>
<protein>
    <recommendedName>
        <fullName evidence="4">Secreted protein</fullName>
    </recommendedName>
</protein>